<protein>
    <submittedName>
        <fullName evidence="4">Protein FAM161A-like</fullName>
    </submittedName>
</protein>
<name>A0A8M1KRZ4_CLUHA</name>
<dbReference type="GO" id="GO:0005856">
    <property type="term" value="C:cytoskeleton"/>
    <property type="evidence" value="ECO:0007669"/>
    <property type="project" value="UniProtKB-ARBA"/>
</dbReference>
<dbReference type="GO" id="GO:0044782">
    <property type="term" value="P:cilium organization"/>
    <property type="evidence" value="ECO:0007669"/>
    <property type="project" value="TreeGrafter"/>
</dbReference>
<dbReference type="Proteomes" id="UP000515152">
    <property type="component" value="Chromosome 8"/>
</dbReference>
<dbReference type="GO" id="GO:0005929">
    <property type="term" value="C:cilium"/>
    <property type="evidence" value="ECO:0007669"/>
    <property type="project" value="TreeGrafter"/>
</dbReference>
<accession>A0A8M1KRZ4</accession>
<comment type="similarity">
    <text evidence="1">Belongs to the FAM161 family.</text>
</comment>
<dbReference type="Pfam" id="PF10595">
    <property type="entry name" value="FAM161A_B"/>
    <property type="match status" value="2"/>
</dbReference>
<dbReference type="AlphaFoldDB" id="A0A8M1KRZ4"/>
<dbReference type="InterPro" id="IPR051655">
    <property type="entry name" value="FAM161"/>
</dbReference>
<dbReference type="GeneID" id="122133093"/>
<organism evidence="3 4">
    <name type="scientific">Clupea harengus</name>
    <name type="common">Atlantic herring</name>
    <dbReference type="NCBI Taxonomy" id="7950"/>
    <lineage>
        <taxon>Eukaryota</taxon>
        <taxon>Metazoa</taxon>
        <taxon>Chordata</taxon>
        <taxon>Craniata</taxon>
        <taxon>Vertebrata</taxon>
        <taxon>Euteleostomi</taxon>
        <taxon>Actinopterygii</taxon>
        <taxon>Neopterygii</taxon>
        <taxon>Teleostei</taxon>
        <taxon>Clupei</taxon>
        <taxon>Clupeiformes</taxon>
        <taxon>Clupeoidei</taxon>
        <taxon>Clupeidae</taxon>
        <taxon>Clupea</taxon>
    </lineage>
</organism>
<evidence type="ECO:0000256" key="1">
    <source>
        <dbReference type="ARBA" id="ARBA00006663"/>
    </source>
</evidence>
<dbReference type="PANTHER" id="PTHR21501">
    <property type="entry name" value="PROTEIN FAM-161"/>
    <property type="match status" value="1"/>
</dbReference>
<sequence length="276" mass="32215">MWENFIVDDYSPKPNYKTLIPKAVESKPRVTVPEPFQMTLREEERRLKPRQASMVVSVEPQKPPQFKANPIPLKSRLCVYQKSLQECEKQREIRHDKRKKFLLALQRPFSAGDAKPAEEKFIEPTTEKSTFRPLINTKVPDSPKLHHMFEDRLKNIRQKRQPTVPQPFSFQVSDQVTSTTKRPLKSIKWQGDSKKSVSIKAKAGPPRPTKSALLREETVRREMRAHCAEYQVQLAEMMERVQQRPLMLQSLDNPATQEQNFLMLEYLVIHDVLDSS</sequence>
<evidence type="ECO:0000313" key="4">
    <source>
        <dbReference type="RefSeq" id="XP_042564429.1"/>
    </source>
</evidence>
<dbReference type="PANTHER" id="PTHR21501:SF1">
    <property type="entry name" value="PROTEIN FAM-161"/>
    <property type="match status" value="1"/>
</dbReference>
<reference evidence="4" key="1">
    <citation type="submission" date="2025-08" db="UniProtKB">
        <authorList>
            <consortium name="RefSeq"/>
        </authorList>
    </citation>
    <scope>IDENTIFICATION</scope>
</reference>
<dbReference type="RefSeq" id="XP_042564429.1">
    <property type="nucleotide sequence ID" value="XM_042708495.1"/>
</dbReference>
<gene>
    <name evidence="4" type="primary">LOC122133093</name>
</gene>
<evidence type="ECO:0000313" key="3">
    <source>
        <dbReference type="Proteomes" id="UP000515152"/>
    </source>
</evidence>
<dbReference type="InterPro" id="IPR019579">
    <property type="entry name" value="FAM161A/B"/>
</dbReference>
<keyword evidence="2" id="KW-0175">Coiled coil</keyword>
<dbReference type="OrthoDB" id="2150121at2759"/>
<keyword evidence="3" id="KW-1185">Reference proteome</keyword>
<proteinExistence type="inferred from homology"/>
<dbReference type="KEGG" id="char:122133093"/>
<evidence type="ECO:0000256" key="2">
    <source>
        <dbReference type="ARBA" id="ARBA00023054"/>
    </source>
</evidence>